<dbReference type="SUPFAM" id="SSF52980">
    <property type="entry name" value="Restriction endonuclease-like"/>
    <property type="match status" value="1"/>
</dbReference>
<accession>A0AA37ID53</accession>
<dbReference type="GO" id="GO:0003677">
    <property type="term" value="F:DNA binding"/>
    <property type="evidence" value="ECO:0007669"/>
    <property type="project" value="InterPro"/>
</dbReference>
<evidence type="ECO:0000313" key="3">
    <source>
        <dbReference type="Proteomes" id="UP001055111"/>
    </source>
</evidence>
<dbReference type="Pfam" id="PF04471">
    <property type="entry name" value="Mrr_cat"/>
    <property type="match status" value="1"/>
</dbReference>
<dbReference type="InterPro" id="IPR007560">
    <property type="entry name" value="Restrct_endonuc_IV_Mrr"/>
</dbReference>
<feature type="domain" description="Restriction endonuclease type IV Mrr" evidence="1">
    <location>
        <begin position="1"/>
        <end position="113"/>
    </location>
</feature>
<comment type="caution">
    <text evidence="2">The sequence shown here is derived from an EMBL/GenBank/DDBJ whole genome shotgun (WGS) entry which is preliminary data.</text>
</comment>
<dbReference type="Proteomes" id="UP001055111">
    <property type="component" value="Unassembled WGS sequence"/>
</dbReference>
<gene>
    <name evidence="2" type="ORF">CBA19CS42_20695</name>
</gene>
<dbReference type="AlphaFoldDB" id="A0AA37ID53"/>
<dbReference type="RefSeq" id="WP_238213614.1">
    <property type="nucleotide sequence ID" value="NZ_BPUS01000008.1"/>
</dbReference>
<dbReference type="GO" id="GO:0004519">
    <property type="term" value="F:endonuclease activity"/>
    <property type="evidence" value="ECO:0007669"/>
    <property type="project" value="InterPro"/>
</dbReference>
<proteinExistence type="predicted"/>
<dbReference type="GO" id="GO:0009307">
    <property type="term" value="P:DNA restriction-modification system"/>
    <property type="evidence" value="ECO:0007669"/>
    <property type="project" value="InterPro"/>
</dbReference>
<sequence>MTPQAYEEFVENVVRQLDFGADTLIMRNTRFPGVRQPGHYEIDVSVRFKLAGKIDLFLIVECKNWARPVDRPVVQSLAQTRDAIGAHKAAIASPTGFSAEAMQVADVHGIALWVLSEATWSIPLGLNHPDEEHATAVAERLAFLGSVGIAAARCETPNVLIAFEDASPGIGIGTGYTHECLEGAAGIEADNIAGIDPRTACAQLADQCGRMLGIPVAPACRS</sequence>
<protein>
    <recommendedName>
        <fullName evidence="1">Restriction endonuclease type IV Mrr domain-containing protein</fullName>
    </recommendedName>
</protein>
<reference evidence="2" key="1">
    <citation type="submission" date="2022-09" db="EMBL/GenBank/DDBJ databases">
        <title>Isolation and characterization of 3-chlorobenzoate degrading bacteria from soils in Shizuoka.</title>
        <authorList>
            <person name="Ifat A."/>
            <person name="Ogawa N."/>
            <person name="Kimbara K."/>
            <person name="Moriuchi R."/>
            <person name="Dohra H."/>
            <person name="Shintani M."/>
        </authorList>
    </citation>
    <scope>NUCLEOTIDE SEQUENCE</scope>
    <source>
        <strain evidence="2">19CS4-2</strain>
    </source>
</reference>
<dbReference type="InterPro" id="IPR011335">
    <property type="entry name" value="Restrct_endonuc-II-like"/>
</dbReference>
<evidence type="ECO:0000313" key="2">
    <source>
        <dbReference type="EMBL" id="GJH26977.1"/>
    </source>
</evidence>
<name>A0AA37ID53_9BURK</name>
<dbReference type="EMBL" id="BPUS01000008">
    <property type="protein sequence ID" value="GJH26977.1"/>
    <property type="molecule type" value="Genomic_DNA"/>
</dbReference>
<organism evidence="2 3">
    <name type="scientific">Caballeronia novacaledonica</name>
    <dbReference type="NCBI Taxonomy" id="1544861"/>
    <lineage>
        <taxon>Bacteria</taxon>
        <taxon>Pseudomonadati</taxon>
        <taxon>Pseudomonadota</taxon>
        <taxon>Betaproteobacteria</taxon>
        <taxon>Burkholderiales</taxon>
        <taxon>Burkholderiaceae</taxon>
        <taxon>Caballeronia</taxon>
    </lineage>
</organism>
<evidence type="ECO:0000259" key="1">
    <source>
        <dbReference type="Pfam" id="PF04471"/>
    </source>
</evidence>